<keyword evidence="13 19" id="KW-1133">Transmembrane helix</keyword>
<evidence type="ECO:0000313" key="20">
    <source>
        <dbReference type="EMBL" id="QSZ67101.1"/>
    </source>
</evidence>
<evidence type="ECO:0000256" key="6">
    <source>
        <dbReference type="ARBA" id="ARBA00015131"/>
    </source>
</evidence>
<evidence type="ECO:0000256" key="17">
    <source>
        <dbReference type="ARBA" id="ARBA00044880"/>
    </source>
</evidence>
<dbReference type="NCBIfam" id="TIGR01148">
    <property type="entry name" value="mtrC"/>
    <property type="match status" value="1"/>
</dbReference>
<feature type="transmembrane region" description="Helical" evidence="19">
    <location>
        <begin position="12"/>
        <end position="33"/>
    </location>
</feature>
<accession>A0A8A3S5U6</accession>
<evidence type="ECO:0000256" key="9">
    <source>
        <dbReference type="ARBA" id="ARBA00022603"/>
    </source>
</evidence>
<dbReference type="KEGG" id="maqe:RJ40_06110"/>
<comment type="similarity">
    <text evidence="4 19">Belongs to the MtrC family.</text>
</comment>
<feature type="transmembrane region" description="Helical" evidence="19">
    <location>
        <begin position="141"/>
        <end position="161"/>
    </location>
</feature>
<keyword evidence="12 19" id="KW-1278">Translocase</keyword>
<dbReference type="GO" id="GO:0032259">
    <property type="term" value="P:methylation"/>
    <property type="evidence" value="ECO:0007669"/>
    <property type="project" value="UniProtKB-KW"/>
</dbReference>
<evidence type="ECO:0000256" key="14">
    <source>
        <dbReference type="ARBA" id="ARBA00022994"/>
    </source>
</evidence>
<comment type="subunit">
    <text evidence="5 19">The complex is composed of 8 subunits; MtrA, MtrB, MtrC, MtrD, MtrE, MtrF, MtrG and MtrH.</text>
</comment>
<feature type="transmembrane region" description="Helical" evidence="19">
    <location>
        <begin position="181"/>
        <end position="201"/>
    </location>
</feature>
<dbReference type="UniPathway" id="UPA00640">
    <property type="reaction ID" value="UER00698"/>
</dbReference>
<dbReference type="GO" id="GO:0005886">
    <property type="term" value="C:plasma membrane"/>
    <property type="evidence" value="ECO:0007669"/>
    <property type="project" value="UniProtKB-SubCell"/>
</dbReference>
<gene>
    <name evidence="19" type="primary">mtrC</name>
    <name evidence="20" type="ORF">RJ40_06110</name>
</gene>
<keyword evidence="8 19" id="KW-0554">One-carbon metabolism</keyword>
<evidence type="ECO:0000256" key="8">
    <source>
        <dbReference type="ARBA" id="ARBA00022563"/>
    </source>
</evidence>
<dbReference type="EC" id="7.2.1.4" evidence="18 19"/>
<dbReference type="Proteomes" id="UP001042704">
    <property type="component" value="Chromosome"/>
</dbReference>
<dbReference type="GO" id="GO:0006730">
    <property type="term" value="P:one-carbon metabolic process"/>
    <property type="evidence" value="ECO:0007669"/>
    <property type="project" value="UniProtKB-UniRule"/>
</dbReference>
<dbReference type="EMBL" id="CP036172">
    <property type="protein sequence ID" value="QSZ67101.1"/>
    <property type="molecule type" value="Genomic_DNA"/>
</dbReference>
<evidence type="ECO:0000256" key="11">
    <source>
        <dbReference type="ARBA" id="ARBA00022692"/>
    </source>
</evidence>
<feature type="transmembrane region" description="Helical" evidence="19">
    <location>
        <begin position="221"/>
        <end position="241"/>
    </location>
</feature>
<keyword evidence="7 19" id="KW-1003">Cell membrane</keyword>
<dbReference type="PIRSF" id="PIRSF006530">
    <property type="entry name" value="MtrC"/>
    <property type="match status" value="1"/>
</dbReference>
<evidence type="ECO:0000256" key="1">
    <source>
        <dbReference type="ARBA" id="ARBA00002533"/>
    </source>
</evidence>
<evidence type="ECO:0000256" key="7">
    <source>
        <dbReference type="ARBA" id="ARBA00022475"/>
    </source>
</evidence>
<evidence type="ECO:0000256" key="12">
    <source>
        <dbReference type="ARBA" id="ARBA00022967"/>
    </source>
</evidence>
<evidence type="ECO:0000256" key="19">
    <source>
        <dbReference type="HAMAP-Rule" id="MF_01096"/>
    </source>
</evidence>
<feature type="transmembrane region" description="Helical" evidence="19">
    <location>
        <begin position="39"/>
        <end position="58"/>
    </location>
</feature>
<evidence type="ECO:0000256" key="4">
    <source>
        <dbReference type="ARBA" id="ARBA00007607"/>
    </source>
</evidence>
<feature type="transmembrane region" description="Helical" evidence="19">
    <location>
        <begin position="70"/>
        <end position="92"/>
    </location>
</feature>
<comment type="subcellular location">
    <subcellularLocation>
        <location evidence="2 19">Cell membrane</location>
        <topology evidence="2 19">Multi-pass membrane protein</topology>
    </subcellularLocation>
</comment>
<evidence type="ECO:0000256" key="18">
    <source>
        <dbReference type="ARBA" id="ARBA00044970"/>
    </source>
</evidence>
<dbReference type="HAMAP" id="MF_01096">
    <property type="entry name" value="MtrC"/>
    <property type="match status" value="1"/>
</dbReference>
<dbReference type="Pfam" id="PF04211">
    <property type="entry name" value="MtrC"/>
    <property type="match status" value="1"/>
</dbReference>
<evidence type="ECO:0000256" key="3">
    <source>
        <dbReference type="ARBA" id="ARBA00004839"/>
    </source>
</evidence>
<keyword evidence="9 19" id="KW-0489">Methyltransferase</keyword>
<protein>
    <recommendedName>
        <fullName evidence="6 19">Tetrahydromethanopterin S-methyltransferase subunit C</fullName>
        <ecNumber evidence="18 19">7.2.1.4</ecNumber>
    </recommendedName>
    <alternativeName>
        <fullName evidence="16 19">N5-methyltetrahydromethanopterin--coenzyme M methyltransferase subunit C</fullName>
    </alternativeName>
</protein>
<keyword evidence="15 19" id="KW-0472">Membrane</keyword>
<name>A0A8A3S5U6_9EURY</name>
<evidence type="ECO:0000256" key="2">
    <source>
        <dbReference type="ARBA" id="ARBA00004651"/>
    </source>
</evidence>
<keyword evidence="21" id="KW-1185">Reference proteome</keyword>
<keyword evidence="14 19" id="KW-0484">Methanogenesis</keyword>
<dbReference type="GeneID" id="76423919"/>
<comment type="catalytic activity">
    <reaction evidence="17 19">
        <text>5-methyl-5,6,7,8-tetrahydromethanopterin + coenzyme M + 2 Na(+)(in) = 5,6,7,8-tetrahydromethanopterin + methyl-coenzyme M + 2 Na(+)(out)</text>
        <dbReference type="Rhea" id="RHEA:53492"/>
        <dbReference type="ChEBI" id="CHEBI:29101"/>
        <dbReference type="ChEBI" id="CHEBI:58103"/>
        <dbReference type="ChEBI" id="CHEBI:58116"/>
        <dbReference type="ChEBI" id="CHEBI:58286"/>
        <dbReference type="ChEBI" id="CHEBI:58319"/>
        <dbReference type="EC" id="7.2.1.4"/>
    </reaction>
</comment>
<comment type="function">
    <text evidence="1 19">Part of a complex that catalyzes the formation of methyl-coenzyme M and tetrahydromethanopterin from coenzyme M and methyl-tetrahydromethanopterin. This is an energy-conserving, sodium-ion translocating step.</text>
</comment>
<dbReference type="GO" id="GO:0030269">
    <property type="term" value="F:tetrahydromethanopterin S-methyltransferase activity"/>
    <property type="evidence" value="ECO:0007669"/>
    <property type="project" value="UniProtKB-UniRule"/>
</dbReference>
<organism evidence="20 21">
    <name type="scientific">Methanofollis aquaemaris</name>
    <dbReference type="NCBI Taxonomy" id="126734"/>
    <lineage>
        <taxon>Archaea</taxon>
        <taxon>Methanobacteriati</taxon>
        <taxon>Methanobacteriota</taxon>
        <taxon>Stenosarchaea group</taxon>
        <taxon>Methanomicrobia</taxon>
        <taxon>Methanomicrobiales</taxon>
        <taxon>Methanomicrobiaceae</taxon>
        <taxon>Methanofollis</taxon>
    </lineage>
</organism>
<sequence>MTVQITASEGGIPHNTIMAVGLVGSLVCLYLTYANQFLNAEYAAFFGGLAAVFALLWGTDTIKNLCSYGIGTGVPSAGMIAFGTGVIAMLLATKVETIVPFSAPIAAVVFGAIVGAVAGWIANEVMRMNIPVMVRSLTEMAIIGAIVLMGFTAAMAGGFGFDALAAREIAILGPLTTTSYVGSLLGGCLLAVSFMLGSLALQHPFNACLGPGEQQDRTMMLAAECGFLSMIAVAAISFAFIAFPAALLSLIVAIVGWYYTYVRFIELSKRDAFAWLDAKPILEPKGDD</sequence>
<keyword evidence="11 19" id="KW-0812">Transmembrane</keyword>
<evidence type="ECO:0000256" key="16">
    <source>
        <dbReference type="ARBA" id="ARBA00029817"/>
    </source>
</evidence>
<evidence type="ECO:0000256" key="10">
    <source>
        <dbReference type="ARBA" id="ARBA00022679"/>
    </source>
</evidence>
<dbReference type="InterPro" id="IPR005865">
    <property type="entry name" value="THM_MeTrfase_su_C"/>
</dbReference>
<keyword evidence="10 19" id="KW-0808">Transferase</keyword>
<dbReference type="RefSeq" id="WP_265582474.1">
    <property type="nucleotide sequence ID" value="NZ_CP036172.1"/>
</dbReference>
<evidence type="ECO:0000313" key="21">
    <source>
        <dbReference type="Proteomes" id="UP001042704"/>
    </source>
</evidence>
<comment type="pathway">
    <text evidence="3 19">One-carbon metabolism; methanogenesis from CO(2); methyl-coenzyme M from 5,10-methylene-5,6,7,8-tetrahydromethanopterin: step 2/2.</text>
</comment>
<proteinExistence type="inferred from homology"/>
<evidence type="ECO:0000256" key="13">
    <source>
        <dbReference type="ARBA" id="ARBA00022989"/>
    </source>
</evidence>
<feature type="transmembrane region" description="Helical" evidence="19">
    <location>
        <begin position="98"/>
        <end position="121"/>
    </location>
</feature>
<reference evidence="20" key="1">
    <citation type="journal article" date="2001" name="Int. J. Syst. Evol. Microbiol.">
        <title>Methanofollis aquaemaris sp. nov., a methanogen isolated from an aquaculture fish pond.</title>
        <authorList>
            <person name="Lai M.C."/>
            <person name="Chen S.C."/>
        </authorList>
    </citation>
    <scope>NUCLEOTIDE SEQUENCE</scope>
    <source>
        <strain evidence="20">N2F9704</strain>
    </source>
</reference>
<dbReference type="GO" id="GO:0019386">
    <property type="term" value="P:methanogenesis, from carbon dioxide"/>
    <property type="evidence" value="ECO:0007669"/>
    <property type="project" value="UniProtKB-UniRule"/>
</dbReference>
<reference evidence="20" key="2">
    <citation type="submission" date="2019-02" db="EMBL/GenBank/DDBJ databases">
        <authorList>
            <person name="Chen S.-C."/>
            <person name="Chien H.-H."/>
            <person name="Lai M.-C."/>
        </authorList>
    </citation>
    <scope>NUCLEOTIDE SEQUENCE</scope>
    <source>
        <strain evidence="20">N2F9704</strain>
    </source>
</reference>
<evidence type="ECO:0000256" key="5">
    <source>
        <dbReference type="ARBA" id="ARBA00011616"/>
    </source>
</evidence>
<evidence type="ECO:0000256" key="15">
    <source>
        <dbReference type="ARBA" id="ARBA00023136"/>
    </source>
</evidence>
<dbReference type="AlphaFoldDB" id="A0A8A3S5U6"/>